<dbReference type="Gene3D" id="3.30.420.10">
    <property type="entry name" value="Ribonuclease H-like superfamily/Ribonuclease H"/>
    <property type="match status" value="1"/>
</dbReference>
<evidence type="ECO:0000313" key="1">
    <source>
        <dbReference type="EMBL" id="KAJ7197797.1"/>
    </source>
</evidence>
<dbReference type="InterPro" id="IPR012337">
    <property type="entry name" value="RNaseH-like_sf"/>
</dbReference>
<sequence length="482" mass="54148">MPPNKITSLSQGLRAFTNRTGEPKERPVLPARRRTRNASRARNAVIYVAGVIHTPPGKKPTAAAAFQTGEDEQAQMGNCIPAVNDQSQYVAELFAALAAIRSVEGTTTLILYSAQPYVREAMNKKLQSWEHGGWVGVQNRDVLQCLAAELKARKAPTYFKVAEAGTAARTACKRAARLAKKTARRRVDVRWDLTLPPHTALPGLSLQDNRQKAFYRAIREEKTKELAPRASTEQKLATIKAAVSEAFERHVSSADIWNSLSVKDFLPRPAQFLWKSVHNALKIGSFWSHIPDCEDRAVCGECGELEDLEHILVKCVSPGQELIWNAAKTLWLEREPEWPAVSLGTILGCGLAEFRDDRGKINQGARRLYRILMSESAYLIWRVRNERVIDREGRPVSVEEIENRFKFVINQRLQMDKILASRPQKGKRPALAPKLVLETWSGIIDNARNLPTDWLHEPRVLVGSRTFPSRTPYRLDNSQGIG</sequence>
<keyword evidence="2" id="KW-1185">Reference proteome</keyword>
<dbReference type="AlphaFoldDB" id="A0AAD6Y3S5"/>
<evidence type="ECO:0000313" key="2">
    <source>
        <dbReference type="Proteomes" id="UP001219525"/>
    </source>
</evidence>
<name>A0AAD6Y3S5_9AGAR</name>
<proteinExistence type="predicted"/>
<gene>
    <name evidence="1" type="ORF">GGX14DRAFT_374695</name>
</gene>
<dbReference type="GO" id="GO:0003676">
    <property type="term" value="F:nucleic acid binding"/>
    <property type="evidence" value="ECO:0007669"/>
    <property type="project" value="InterPro"/>
</dbReference>
<dbReference type="InterPro" id="IPR036397">
    <property type="entry name" value="RNaseH_sf"/>
</dbReference>
<evidence type="ECO:0008006" key="3">
    <source>
        <dbReference type="Google" id="ProtNLM"/>
    </source>
</evidence>
<comment type="caution">
    <text evidence="1">The sequence shown here is derived from an EMBL/GenBank/DDBJ whole genome shotgun (WGS) entry which is preliminary data.</text>
</comment>
<dbReference type="SUPFAM" id="SSF53098">
    <property type="entry name" value="Ribonuclease H-like"/>
    <property type="match status" value="1"/>
</dbReference>
<organism evidence="1 2">
    <name type="scientific">Mycena pura</name>
    <dbReference type="NCBI Taxonomy" id="153505"/>
    <lineage>
        <taxon>Eukaryota</taxon>
        <taxon>Fungi</taxon>
        <taxon>Dikarya</taxon>
        <taxon>Basidiomycota</taxon>
        <taxon>Agaricomycotina</taxon>
        <taxon>Agaricomycetes</taxon>
        <taxon>Agaricomycetidae</taxon>
        <taxon>Agaricales</taxon>
        <taxon>Marasmiineae</taxon>
        <taxon>Mycenaceae</taxon>
        <taxon>Mycena</taxon>
    </lineage>
</organism>
<protein>
    <recommendedName>
        <fullName evidence="3">RNase H type-1 domain-containing protein</fullName>
    </recommendedName>
</protein>
<dbReference type="EMBL" id="JARJCW010000076">
    <property type="protein sequence ID" value="KAJ7197797.1"/>
    <property type="molecule type" value="Genomic_DNA"/>
</dbReference>
<reference evidence="1" key="1">
    <citation type="submission" date="2023-03" db="EMBL/GenBank/DDBJ databases">
        <title>Massive genome expansion in bonnet fungi (Mycena s.s.) driven by repeated elements and novel gene families across ecological guilds.</title>
        <authorList>
            <consortium name="Lawrence Berkeley National Laboratory"/>
            <person name="Harder C.B."/>
            <person name="Miyauchi S."/>
            <person name="Viragh M."/>
            <person name="Kuo A."/>
            <person name="Thoen E."/>
            <person name="Andreopoulos B."/>
            <person name="Lu D."/>
            <person name="Skrede I."/>
            <person name="Drula E."/>
            <person name="Henrissat B."/>
            <person name="Morin E."/>
            <person name="Kohler A."/>
            <person name="Barry K."/>
            <person name="LaButti K."/>
            <person name="Morin E."/>
            <person name="Salamov A."/>
            <person name="Lipzen A."/>
            <person name="Mereny Z."/>
            <person name="Hegedus B."/>
            <person name="Baldrian P."/>
            <person name="Stursova M."/>
            <person name="Weitz H."/>
            <person name="Taylor A."/>
            <person name="Grigoriev I.V."/>
            <person name="Nagy L.G."/>
            <person name="Martin F."/>
            <person name="Kauserud H."/>
        </authorList>
    </citation>
    <scope>NUCLEOTIDE SEQUENCE</scope>
    <source>
        <strain evidence="1">9144</strain>
    </source>
</reference>
<accession>A0AAD6Y3S5</accession>
<dbReference type="Proteomes" id="UP001219525">
    <property type="component" value="Unassembled WGS sequence"/>
</dbReference>